<dbReference type="Gene3D" id="3.30.420.10">
    <property type="entry name" value="Ribonuclease H-like superfamily/Ribonuclease H"/>
    <property type="match status" value="1"/>
</dbReference>
<protein>
    <recommendedName>
        <fullName evidence="3">Reverse transcriptase domain-containing protein</fullName>
    </recommendedName>
</protein>
<dbReference type="EMBL" id="BGPR01012029">
    <property type="protein sequence ID" value="GBN54161.1"/>
    <property type="molecule type" value="Genomic_DNA"/>
</dbReference>
<dbReference type="AlphaFoldDB" id="A0A4Y2PSI2"/>
<keyword evidence="2" id="KW-1185">Reference proteome</keyword>
<dbReference type="GO" id="GO:0003676">
    <property type="term" value="F:nucleic acid binding"/>
    <property type="evidence" value="ECO:0007669"/>
    <property type="project" value="InterPro"/>
</dbReference>
<dbReference type="InterPro" id="IPR036397">
    <property type="entry name" value="RNaseH_sf"/>
</dbReference>
<gene>
    <name evidence="1" type="ORF">AVEN_60891_1</name>
</gene>
<accession>A0A4Y2PSI2</accession>
<dbReference type="OrthoDB" id="6497161at2759"/>
<comment type="caution">
    <text evidence="1">The sequence shown here is derived from an EMBL/GenBank/DDBJ whole genome shotgun (WGS) entry which is preliminary data.</text>
</comment>
<evidence type="ECO:0008006" key="3">
    <source>
        <dbReference type="Google" id="ProtNLM"/>
    </source>
</evidence>
<evidence type="ECO:0000313" key="1">
    <source>
        <dbReference type="EMBL" id="GBN54161.1"/>
    </source>
</evidence>
<reference evidence="1 2" key="1">
    <citation type="journal article" date="2019" name="Sci. Rep.">
        <title>Orb-weaving spider Araneus ventricosus genome elucidates the spidroin gene catalogue.</title>
        <authorList>
            <person name="Kono N."/>
            <person name="Nakamura H."/>
            <person name="Ohtoshi R."/>
            <person name="Moran D.A.P."/>
            <person name="Shinohara A."/>
            <person name="Yoshida Y."/>
            <person name="Fujiwara M."/>
            <person name="Mori M."/>
            <person name="Tomita M."/>
            <person name="Arakawa K."/>
        </authorList>
    </citation>
    <scope>NUCLEOTIDE SEQUENCE [LARGE SCALE GENOMIC DNA]</scope>
</reference>
<proteinExistence type="predicted"/>
<name>A0A4Y2PSI2_ARAVE</name>
<dbReference type="Proteomes" id="UP000499080">
    <property type="component" value="Unassembled WGS sequence"/>
</dbReference>
<evidence type="ECO:0000313" key="2">
    <source>
        <dbReference type="Proteomes" id="UP000499080"/>
    </source>
</evidence>
<sequence length="100" mass="11203">MKFGMRYRHHNCISVSNVGINRSQGIGSCAYSNLFTILRIFERLDDIDEEGHLFTDSGSVLMALHSVKHTHPLIDKIKLLLVNKPNISLKWVKADIGIGG</sequence>
<organism evidence="1 2">
    <name type="scientific">Araneus ventricosus</name>
    <name type="common">Orbweaver spider</name>
    <name type="synonym">Epeira ventricosa</name>
    <dbReference type="NCBI Taxonomy" id="182803"/>
    <lineage>
        <taxon>Eukaryota</taxon>
        <taxon>Metazoa</taxon>
        <taxon>Ecdysozoa</taxon>
        <taxon>Arthropoda</taxon>
        <taxon>Chelicerata</taxon>
        <taxon>Arachnida</taxon>
        <taxon>Araneae</taxon>
        <taxon>Araneomorphae</taxon>
        <taxon>Entelegynae</taxon>
        <taxon>Araneoidea</taxon>
        <taxon>Araneidae</taxon>
        <taxon>Araneus</taxon>
    </lineage>
</organism>